<reference evidence="2" key="1">
    <citation type="submission" date="2019-06" db="EMBL/GenBank/DDBJ databases">
        <title>The complete genome of Emcibacter congregatus ZYLT.</title>
        <authorList>
            <person name="Zhao Z."/>
        </authorList>
    </citation>
    <scope>NUCLEOTIDE SEQUENCE [LARGE SCALE GENOMIC DNA]</scope>
    <source>
        <strain evidence="2">MCCC 1A06723</strain>
    </source>
</reference>
<keyword evidence="2" id="KW-1185">Reference proteome</keyword>
<gene>
    <name evidence="1" type="ORF">FIV46_04805</name>
</gene>
<comment type="caution">
    <text evidence="1">The sequence shown here is derived from an EMBL/GenBank/DDBJ whole genome shotgun (WGS) entry which is preliminary data.</text>
</comment>
<dbReference type="RefSeq" id="WP_139938948.1">
    <property type="nucleotide sequence ID" value="NZ_VFIY01000005.1"/>
</dbReference>
<protein>
    <submittedName>
        <fullName evidence="1">DUF1853 family protein</fullName>
    </submittedName>
</protein>
<evidence type="ECO:0000313" key="2">
    <source>
        <dbReference type="Proteomes" id="UP000319148"/>
    </source>
</evidence>
<dbReference type="Pfam" id="PF08907">
    <property type="entry name" value="DUF1853"/>
    <property type="match status" value="1"/>
</dbReference>
<proteinExistence type="predicted"/>
<dbReference type="AlphaFoldDB" id="A0A501PN42"/>
<name>A0A501PN42_9PROT</name>
<dbReference type="InterPro" id="IPR015003">
    <property type="entry name" value="DUF1853"/>
</dbReference>
<evidence type="ECO:0000313" key="1">
    <source>
        <dbReference type="EMBL" id="TPD61532.1"/>
    </source>
</evidence>
<organism evidence="1 2">
    <name type="scientific">Emcibacter nanhaiensis</name>
    <dbReference type="NCBI Taxonomy" id="1505037"/>
    <lineage>
        <taxon>Bacteria</taxon>
        <taxon>Pseudomonadati</taxon>
        <taxon>Pseudomonadota</taxon>
        <taxon>Alphaproteobacteria</taxon>
        <taxon>Emcibacterales</taxon>
        <taxon>Emcibacteraceae</taxon>
        <taxon>Emcibacter</taxon>
    </lineage>
</organism>
<dbReference type="Proteomes" id="UP000319148">
    <property type="component" value="Unassembled WGS sequence"/>
</dbReference>
<dbReference type="EMBL" id="VFIY01000005">
    <property type="protein sequence ID" value="TPD61532.1"/>
    <property type="molecule type" value="Genomic_DNA"/>
</dbReference>
<accession>A0A501PN42</accession>
<sequence>MHRYLYDFQWLLDMPSLISRPLPEWLEDRRPLADTDLPPDLAPSRALGPYFENLFAAVLARDEKISGVRRNIQVTDEGITKGEFDFLFYRDGQAHHVETTVKFYLGTGSCQRAQDWIGPGRRDRLDLKLAKMMDRQLQLSGTQAGRKTLQALGYETPDVHAFTRGCLFHPLENWVHGEFITPDDVNPAHLKGWWTGEKNMEDILRQEAFWLELSKPFWLDVRTSLQQENIHSPEEMTARVSDRLAHGDRPVLLAALRNQNGGWREVHRGFIVPDNWSHLLSDL</sequence>
<dbReference type="OrthoDB" id="378654at2"/>